<keyword evidence="1" id="KW-1133">Transmembrane helix</keyword>
<feature type="transmembrane region" description="Helical" evidence="1">
    <location>
        <begin position="386"/>
        <end position="406"/>
    </location>
</feature>
<proteinExistence type="predicted"/>
<dbReference type="PANTHER" id="PTHR23028">
    <property type="entry name" value="ACETYLTRANSFERASE"/>
    <property type="match status" value="1"/>
</dbReference>
<evidence type="ECO:0000313" key="3">
    <source>
        <dbReference type="EMBL" id="KAH8698695.1"/>
    </source>
</evidence>
<reference evidence="3" key="1">
    <citation type="submission" date="2021-12" db="EMBL/GenBank/DDBJ databases">
        <title>Convergent genome expansion in fungi linked to evolution of root-endophyte symbiosis.</title>
        <authorList>
            <consortium name="DOE Joint Genome Institute"/>
            <person name="Ke Y.-H."/>
            <person name="Bonito G."/>
            <person name="Liao H.-L."/>
            <person name="Looney B."/>
            <person name="Rojas-Flechas A."/>
            <person name="Nash J."/>
            <person name="Hameed K."/>
            <person name="Schadt C."/>
            <person name="Martin F."/>
            <person name="Crous P.W."/>
            <person name="Miettinen O."/>
            <person name="Magnuson J.K."/>
            <person name="Labbe J."/>
            <person name="Jacobson D."/>
            <person name="Doktycz M.J."/>
            <person name="Veneault-Fourrey C."/>
            <person name="Kuo A."/>
            <person name="Mondo S."/>
            <person name="Calhoun S."/>
            <person name="Riley R."/>
            <person name="Ohm R."/>
            <person name="LaButti K."/>
            <person name="Andreopoulos B."/>
            <person name="Pangilinan J."/>
            <person name="Nolan M."/>
            <person name="Tritt A."/>
            <person name="Clum A."/>
            <person name="Lipzen A."/>
            <person name="Daum C."/>
            <person name="Barry K."/>
            <person name="Grigoriev I.V."/>
            <person name="Vilgalys R."/>
        </authorList>
    </citation>
    <scope>NUCLEOTIDE SEQUENCE</scope>
    <source>
        <strain evidence="3">PMI_201</strain>
    </source>
</reference>
<feature type="transmembrane region" description="Helical" evidence="1">
    <location>
        <begin position="224"/>
        <end position="247"/>
    </location>
</feature>
<sequence length="488" mass="55891">MPTGFKGILDSEKLWKGTSHTGPDLKAALSARALRGVTTFVRPTYWASSSTNGKQLRRTAYLDGLRGFAAFMVYWLHHQLWAHEDLQMNRAFENAFGWDGHYYFVALPGVRTFFSGGHFAVTVFYVISGYVLSAKPLALIQAGEYVKLSDSVGSSLFRRWLRLFLPVIGTTFVFMSLLHIFNLPTSVLDKAPTYSEEVSKWYKEFNDFAFIFRSGGEPWFTYHFHAWSIPVEFRGSIMIYASIIAFSRCTRDARLLCQLGLIIYFVWITDGWFCGLFSSGMLLCDLDLLAANDNLPRFLSKLRPYKQTIFHTLFIASIYLGGVPSSNADVNNLRDSYGWQYLSYLKPKAMWDYKWFYLTWASTFLVSSVPHISWLKAFFETHFCQYLGRISFAFYLVHGPVLWLVADRLYASVGWTKEWHGSNIPGWINKFPLPKGGPLGLEPSFLAIHLIVLPLTLWLAEVLTKVFDDPSIRISQWLYNKTLAGSEK</sequence>
<keyword evidence="4" id="KW-1185">Reference proteome</keyword>
<feature type="domain" description="Acyltransferase 3" evidence="2">
    <location>
        <begin position="60"/>
        <end position="415"/>
    </location>
</feature>
<feature type="transmembrane region" description="Helical" evidence="1">
    <location>
        <begin position="259"/>
        <end position="283"/>
    </location>
</feature>
<dbReference type="GeneID" id="70250545"/>
<dbReference type="Pfam" id="PF01757">
    <property type="entry name" value="Acyl_transf_3"/>
    <property type="match status" value="1"/>
</dbReference>
<dbReference type="PANTHER" id="PTHR23028:SF125">
    <property type="entry name" value="ACYLTRANSFERASE"/>
    <property type="match status" value="1"/>
</dbReference>
<keyword evidence="1" id="KW-0812">Transmembrane</keyword>
<dbReference type="RefSeq" id="XP_046073159.1">
    <property type="nucleotide sequence ID" value="XM_046220258.1"/>
</dbReference>
<protein>
    <submittedName>
        <fullName evidence="3">Acyltransferase</fullName>
    </submittedName>
</protein>
<keyword evidence="1" id="KW-0472">Membrane</keyword>
<dbReference type="InterPro" id="IPR002656">
    <property type="entry name" value="Acyl_transf_3_dom"/>
</dbReference>
<dbReference type="GO" id="GO:0016747">
    <property type="term" value="F:acyltransferase activity, transferring groups other than amino-acyl groups"/>
    <property type="evidence" value="ECO:0007669"/>
    <property type="project" value="InterPro"/>
</dbReference>
<evidence type="ECO:0000313" key="4">
    <source>
        <dbReference type="Proteomes" id="UP001201262"/>
    </source>
</evidence>
<keyword evidence="3" id="KW-0808">Transferase</keyword>
<dbReference type="EMBL" id="JAJTJA010000005">
    <property type="protein sequence ID" value="KAH8698695.1"/>
    <property type="molecule type" value="Genomic_DNA"/>
</dbReference>
<evidence type="ECO:0000256" key="1">
    <source>
        <dbReference type="SAM" id="Phobius"/>
    </source>
</evidence>
<comment type="caution">
    <text evidence="3">The sequence shown here is derived from an EMBL/GenBank/DDBJ whole genome shotgun (WGS) entry which is preliminary data.</text>
</comment>
<dbReference type="Proteomes" id="UP001201262">
    <property type="component" value="Unassembled WGS sequence"/>
</dbReference>
<feature type="transmembrane region" description="Helical" evidence="1">
    <location>
        <begin position="163"/>
        <end position="181"/>
    </location>
</feature>
<evidence type="ECO:0000259" key="2">
    <source>
        <dbReference type="Pfam" id="PF01757"/>
    </source>
</evidence>
<name>A0AAD4KTW1_9EURO</name>
<feature type="transmembrane region" description="Helical" evidence="1">
    <location>
        <begin position="355"/>
        <end position="374"/>
    </location>
</feature>
<dbReference type="InterPro" id="IPR050879">
    <property type="entry name" value="Acyltransferase_3"/>
</dbReference>
<organism evidence="3 4">
    <name type="scientific">Talaromyces proteolyticus</name>
    <dbReference type="NCBI Taxonomy" id="1131652"/>
    <lineage>
        <taxon>Eukaryota</taxon>
        <taxon>Fungi</taxon>
        <taxon>Dikarya</taxon>
        <taxon>Ascomycota</taxon>
        <taxon>Pezizomycotina</taxon>
        <taxon>Eurotiomycetes</taxon>
        <taxon>Eurotiomycetidae</taxon>
        <taxon>Eurotiales</taxon>
        <taxon>Trichocomaceae</taxon>
        <taxon>Talaromyces</taxon>
        <taxon>Talaromyces sect. Bacilispori</taxon>
    </lineage>
</organism>
<gene>
    <name evidence="3" type="ORF">BGW36DRAFT_426388</name>
</gene>
<accession>A0AAD4KTW1</accession>
<keyword evidence="3" id="KW-0012">Acyltransferase</keyword>
<dbReference type="AlphaFoldDB" id="A0AAD4KTW1"/>
<feature type="transmembrane region" description="Helical" evidence="1">
    <location>
        <begin position="444"/>
        <end position="463"/>
    </location>
</feature>